<dbReference type="PANTHER" id="PTHR47197">
    <property type="entry name" value="PROTEIN NIRF"/>
    <property type="match status" value="1"/>
</dbReference>
<dbReference type="AlphaFoldDB" id="A0A848H686"/>
<evidence type="ECO:0000313" key="1">
    <source>
        <dbReference type="EMBL" id="NML45031.1"/>
    </source>
</evidence>
<proteinExistence type="predicted"/>
<dbReference type="Proteomes" id="UP000541185">
    <property type="component" value="Unassembled WGS sequence"/>
</dbReference>
<dbReference type="PANTHER" id="PTHR47197:SF3">
    <property type="entry name" value="DIHYDRO-HEME D1 DEHYDROGENASE"/>
    <property type="match status" value="1"/>
</dbReference>
<protein>
    <submittedName>
        <fullName evidence="1">Uncharacterized protein</fullName>
    </submittedName>
</protein>
<dbReference type="EMBL" id="JABBFX010000001">
    <property type="protein sequence ID" value="NML45031.1"/>
    <property type="molecule type" value="Genomic_DNA"/>
</dbReference>
<accession>A0A848H686</accession>
<evidence type="ECO:0000313" key="2">
    <source>
        <dbReference type="Proteomes" id="UP000541185"/>
    </source>
</evidence>
<reference evidence="1 2" key="1">
    <citation type="submission" date="2020-04" db="EMBL/GenBank/DDBJ databases">
        <title>Ramlibacter sp. G-1-2-2 isolated from soil.</title>
        <authorList>
            <person name="Dahal R.H."/>
        </authorList>
    </citation>
    <scope>NUCLEOTIDE SEQUENCE [LARGE SCALE GENOMIC DNA]</scope>
    <source>
        <strain evidence="1 2">G-1-2-2</strain>
    </source>
</reference>
<name>A0A848H686_9BURK</name>
<dbReference type="SUPFAM" id="SSF50998">
    <property type="entry name" value="Quinoprotein alcohol dehydrogenase-like"/>
    <property type="match status" value="1"/>
</dbReference>
<dbReference type="InterPro" id="IPR011047">
    <property type="entry name" value="Quinoprotein_ADH-like_sf"/>
</dbReference>
<organism evidence="1 2">
    <name type="scientific">Ramlibacter agri</name>
    <dbReference type="NCBI Taxonomy" id="2728837"/>
    <lineage>
        <taxon>Bacteria</taxon>
        <taxon>Pseudomonadati</taxon>
        <taxon>Pseudomonadota</taxon>
        <taxon>Betaproteobacteria</taxon>
        <taxon>Burkholderiales</taxon>
        <taxon>Comamonadaceae</taxon>
        <taxon>Ramlibacter</taxon>
    </lineage>
</organism>
<sequence>MRNTTWMLAALITGLLAGCGGGGGGGSLQPKPLASTLLPVQGAGPTTNFGFDLGMVVGNRYYFTDRTNASVDVFDTGSGAQVAQIKGTGANAFAGTGASNAVSGPDGINAVGNLIYVGDVNSVKIIDPSTNTIIKTIVVGNQNVRADEGCVDPTHNLYFIATPEGSPPWVTVINTQTQMIVAQINFVDPAGNATAGLEECQYDTASDTFFINNDGTTANPNGELISIPGASIRGIAAGATVNYTTLAGAVGYSEGNCDPTGLALGPGTDIAVNCREGTAGAPLLVEIFNRNTGVMVTTLNAGGGDQLEYDAGQNRYFSAASRWTPNGLSSGGSCVANGAAACTPRLITIDAGTRTILSKVATGNNAHSVAVDPASGLVFVPVSSDASPAGCINCNNGSAGVLMLTTRY</sequence>
<comment type="caution">
    <text evidence="1">The sequence shown here is derived from an EMBL/GenBank/DDBJ whole genome shotgun (WGS) entry which is preliminary data.</text>
</comment>
<dbReference type="InterPro" id="IPR051200">
    <property type="entry name" value="Host-pathogen_enzymatic-act"/>
</dbReference>
<gene>
    <name evidence="1" type="ORF">HHL11_14830</name>
</gene>
<dbReference type="InterPro" id="IPR015943">
    <property type="entry name" value="WD40/YVTN_repeat-like_dom_sf"/>
</dbReference>
<dbReference type="RefSeq" id="WP_169419124.1">
    <property type="nucleotide sequence ID" value="NZ_JABBFX010000001.1"/>
</dbReference>
<dbReference type="Gene3D" id="2.130.10.10">
    <property type="entry name" value="YVTN repeat-like/Quinoprotein amine dehydrogenase"/>
    <property type="match status" value="2"/>
</dbReference>
<keyword evidence="2" id="KW-1185">Reference proteome</keyword>
<dbReference type="PROSITE" id="PS51257">
    <property type="entry name" value="PROKAR_LIPOPROTEIN"/>
    <property type="match status" value="1"/>
</dbReference>